<evidence type="ECO:0000313" key="3">
    <source>
        <dbReference type="Proteomes" id="UP000741360"/>
    </source>
</evidence>
<reference evidence="2" key="1">
    <citation type="submission" date="2020-07" db="EMBL/GenBank/DDBJ databases">
        <title>Huge and variable diversity of episymbiotic CPR bacteria and DPANN archaea in groundwater ecosystems.</title>
        <authorList>
            <person name="He C.Y."/>
            <person name="Keren R."/>
            <person name="Whittaker M."/>
            <person name="Farag I.F."/>
            <person name="Doudna J."/>
            <person name="Cate J.H.D."/>
            <person name="Banfield J.F."/>
        </authorList>
    </citation>
    <scope>NUCLEOTIDE SEQUENCE</scope>
    <source>
        <strain evidence="2">NC_groundwater_717_Ag_S-0.2um_59_8</strain>
    </source>
</reference>
<accession>A0A932LZC5</accession>
<feature type="domain" description="NIL" evidence="1">
    <location>
        <begin position="2"/>
        <end position="73"/>
    </location>
</feature>
<evidence type="ECO:0000259" key="1">
    <source>
        <dbReference type="SMART" id="SM00930"/>
    </source>
</evidence>
<dbReference type="Pfam" id="PF09383">
    <property type="entry name" value="NIL"/>
    <property type="match status" value="1"/>
</dbReference>
<dbReference type="InterPro" id="IPR018449">
    <property type="entry name" value="NIL_domain"/>
</dbReference>
<evidence type="ECO:0000313" key="2">
    <source>
        <dbReference type="EMBL" id="MBI3014123.1"/>
    </source>
</evidence>
<proteinExistence type="predicted"/>
<dbReference type="InterPro" id="IPR045865">
    <property type="entry name" value="ACT-like_dom_sf"/>
</dbReference>
<sequence length="79" mass="9043">MTTLRVHLRFPPEIVKRPIIHEIGHAFDIVTNIRRANITLEEGWADLEISGDSREIEKAVDTLRSWGVRVDPIEGDVIE</sequence>
<comment type="caution">
    <text evidence="2">The sequence shown here is derived from an EMBL/GenBank/DDBJ whole genome shotgun (WGS) entry which is preliminary data.</text>
</comment>
<gene>
    <name evidence="2" type="ORF">HYY65_03435</name>
</gene>
<dbReference type="Gene3D" id="3.30.70.260">
    <property type="match status" value="1"/>
</dbReference>
<dbReference type="SUPFAM" id="SSF55021">
    <property type="entry name" value="ACT-like"/>
    <property type="match status" value="1"/>
</dbReference>
<dbReference type="SMART" id="SM00930">
    <property type="entry name" value="NIL"/>
    <property type="match status" value="1"/>
</dbReference>
<dbReference type="Proteomes" id="UP000741360">
    <property type="component" value="Unassembled WGS sequence"/>
</dbReference>
<name>A0A932LZC5_UNCTE</name>
<dbReference type="EMBL" id="JACPSX010000057">
    <property type="protein sequence ID" value="MBI3014123.1"/>
    <property type="molecule type" value="Genomic_DNA"/>
</dbReference>
<organism evidence="2 3">
    <name type="scientific">Tectimicrobiota bacterium</name>
    <dbReference type="NCBI Taxonomy" id="2528274"/>
    <lineage>
        <taxon>Bacteria</taxon>
        <taxon>Pseudomonadati</taxon>
        <taxon>Nitrospinota/Tectimicrobiota group</taxon>
        <taxon>Candidatus Tectimicrobiota</taxon>
    </lineage>
</organism>
<dbReference type="AlphaFoldDB" id="A0A932LZC5"/>
<protein>
    <submittedName>
        <fullName evidence="2">NIL domain-containing protein</fullName>
    </submittedName>
</protein>